<keyword evidence="4" id="KW-1185">Reference proteome</keyword>
<dbReference type="PANTHER" id="PTHR35580">
    <property type="entry name" value="CELL SURFACE GLYCOPROTEIN (S-LAYER PROTEIN)-LIKE PROTEIN"/>
    <property type="match status" value="1"/>
</dbReference>
<name>A0ABU2YPK5_9FLAO</name>
<accession>A0ABU2YPK5</accession>
<organism evidence="3 4">
    <name type="scientific">Microcosmobacter mediterraneus</name>
    <dbReference type="NCBI Taxonomy" id="3075607"/>
    <lineage>
        <taxon>Bacteria</taxon>
        <taxon>Pseudomonadati</taxon>
        <taxon>Bacteroidota</taxon>
        <taxon>Flavobacteriia</taxon>
        <taxon>Flavobacteriales</taxon>
        <taxon>Flavobacteriaceae</taxon>
        <taxon>Microcosmobacter</taxon>
    </lineage>
</organism>
<dbReference type="EMBL" id="JAVRIA010000006">
    <property type="protein sequence ID" value="MDT0559180.1"/>
    <property type="molecule type" value="Genomic_DNA"/>
</dbReference>
<comment type="caution">
    <text evidence="3">The sequence shown here is derived from an EMBL/GenBank/DDBJ whole genome shotgun (WGS) entry which is preliminary data.</text>
</comment>
<evidence type="ECO:0000256" key="1">
    <source>
        <dbReference type="ARBA" id="ARBA00022729"/>
    </source>
</evidence>
<proteinExistence type="predicted"/>
<keyword evidence="1" id="KW-0732">Signal</keyword>
<dbReference type="SUPFAM" id="SSF50998">
    <property type="entry name" value="Quinoprotein alcohol dehydrogenase-like"/>
    <property type="match status" value="1"/>
</dbReference>
<dbReference type="NCBIfam" id="TIGR04183">
    <property type="entry name" value="Por_Secre_tail"/>
    <property type="match status" value="1"/>
</dbReference>
<evidence type="ECO:0000259" key="2">
    <source>
        <dbReference type="Pfam" id="PF18962"/>
    </source>
</evidence>
<dbReference type="Proteomes" id="UP001259492">
    <property type="component" value="Unassembled WGS sequence"/>
</dbReference>
<dbReference type="InterPro" id="IPR026444">
    <property type="entry name" value="Secre_tail"/>
</dbReference>
<evidence type="ECO:0000313" key="3">
    <source>
        <dbReference type="EMBL" id="MDT0559180.1"/>
    </source>
</evidence>
<dbReference type="InterPro" id="IPR052918">
    <property type="entry name" value="Motility_Chemotaxis_Reg"/>
</dbReference>
<dbReference type="RefSeq" id="WP_311427946.1">
    <property type="nucleotide sequence ID" value="NZ_JAVRIA010000006.1"/>
</dbReference>
<protein>
    <submittedName>
        <fullName evidence="3">T9SS type A sorting domain-containing protein</fullName>
    </submittedName>
</protein>
<dbReference type="PANTHER" id="PTHR35580:SF1">
    <property type="entry name" value="PHYTASE-LIKE DOMAIN-CONTAINING PROTEIN"/>
    <property type="match status" value="1"/>
</dbReference>
<dbReference type="InterPro" id="IPR011047">
    <property type="entry name" value="Quinoprotein_ADH-like_sf"/>
</dbReference>
<feature type="domain" description="Secretion system C-terminal sorting" evidence="2">
    <location>
        <begin position="502"/>
        <end position="570"/>
    </location>
</feature>
<gene>
    <name evidence="3" type="ORF">RM697_10995</name>
</gene>
<evidence type="ECO:0000313" key="4">
    <source>
        <dbReference type="Proteomes" id="UP001259492"/>
    </source>
</evidence>
<reference evidence="3 4" key="1">
    <citation type="submission" date="2023-09" db="EMBL/GenBank/DDBJ databases">
        <authorList>
            <person name="Rey-Velasco X."/>
        </authorList>
    </citation>
    <scope>NUCLEOTIDE SEQUENCE [LARGE SCALE GENOMIC DNA]</scope>
    <source>
        <strain evidence="3 4">W332</strain>
    </source>
</reference>
<sequence length="574" mass="61832">MLRSILSLLVLLFFNSKIQSQSLDWAGQFSSEDGVDFADMYIDNHGNIYHFGTLANVGSAGTADFNPGSGVFNLTGFSYVTKLDELGNFIWAKTFDGFSPEHLVVDSFDNVILGFSLNGTVDLDPGPDVQNFTANGTNDIVIVKLDSEGNFVEANQIGGSNLDTVNAISIDDDGSIYATGLFSETVDFNPNVGTANLTVFGSRDIYVLKLDSNLEFVWVKQFGGTGFDYSDFLVIDDNGGIYFAGEFSGVADFDPASGTTNLTSQGSLDIFLCKLDTSGNLLWAGNLGSDDFQVPYDLQIDNNGSVYLSGSFTGTGDFDPSSAISNLTSTGTQDVFITKITEDTGSLVWARRLGGNGSTNSPSLKIDNQGNVFTAGGFSGTTDFDPSSEVLELESTDFVDFDIFISMLDAGGNYQCAKVINAPATQLPYELLPTNSGKLLMSGIFEGTVDFDPGPDITNLTNIGNSAPLSNNEADVFIVQLSIEACPNLSITENNFEDMISIYPNPVKNLLTIDLKQLQTKVDLRVLDLGGREVLSKSLLQTDKILLPTDMSAGIYLLEIEIEGYKEIFKILKD</sequence>
<dbReference type="Pfam" id="PF18962">
    <property type="entry name" value="Por_Secre_tail"/>
    <property type="match status" value="1"/>
</dbReference>